<dbReference type="AlphaFoldDB" id="A0A7J6CWR7"/>
<gene>
    <name evidence="2" type="ORF">G5714_008721</name>
</gene>
<proteinExistence type="predicted"/>
<dbReference type="EMBL" id="JAAMOB010000007">
    <property type="protein sequence ID" value="KAF4111690.1"/>
    <property type="molecule type" value="Genomic_DNA"/>
</dbReference>
<evidence type="ECO:0000313" key="2">
    <source>
        <dbReference type="EMBL" id="KAF4111690.1"/>
    </source>
</evidence>
<feature type="region of interest" description="Disordered" evidence="1">
    <location>
        <begin position="62"/>
        <end position="101"/>
    </location>
</feature>
<keyword evidence="3" id="KW-1185">Reference proteome</keyword>
<organism evidence="2 3">
    <name type="scientific">Onychostoma macrolepis</name>
    <dbReference type="NCBI Taxonomy" id="369639"/>
    <lineage>
        <taxon>Eukaryota</taxon>
        <taxon>Metazoa</taxon>
        <taxon>Chordata</taxon>
        <taxon>Craniata</taxon>
        <taxon>Vertebrata</taxon>
        <taxon>Euteleostomi</taxon>
        <taxon>Actinopterygii</taxon>
        <taxon>Neopterygii</taxon>
        <taxon>Teleostei</taxon>
        <taxon>Ostariophysi</taxon>
        <taxon>Cypriniformes</taxon>
        <taxon>Cyprinidae</taxon>
        <taxon>Acrossocheilinae</taxon>
        <taxon>Onychostoma</taxon>
    </lineage>
</organism>
<name>A0A7J6CWR7_9TELE</name>
<evidence type="ECO:0000256" key="1">
    <source>
        <dbReference type="SAM" id="MobiDB-lite"/>
    </source>
</evidence>
<sequence length="415" mass="47163">MERQKVEAKRRCNVCGGLFKNERSVKIHQGKSKCKEQSQQRRAPELTQSNLSKFVKGVHQSVEEVQGQEANHSAPDLPAQPTRSIGKAGEPESPKDFERKPCLNLPPAADFRWAQLDNDLNTILENILKGDVVKKIKTMVEVVYQVEGMERLCSKFLRKWLGVPQSFSAINLYSKTSKLPLPVSSVVEEFKAAKARAVSTLLSSEDGKVRRASKTIKCGRKWKPQQAVMEAEFHWKHQEIVGVVCQGRLGLGHYSEKRWSRADARARRGLVVQRVREAAEEERQVKAIGLASQGRWTQWDQAQERPLSWKELWQIDQGRLSFLLRSVTDLLPTPRNIKIWGGEEDPSCNQCGAVSCTLNHILTGCPKALAEGRYRWRHDKVLMEIAKWVEQQRVKANNKQAHLPEAITFVREGAH</sequence>
<dbReference type="Proteomes" id="UP000579812">
    <property type="component" value="Unassembled WGS sequence"/>
</dbReference>
<reference evidence="2 3" key="1">
    <citation type="submission" date="2020-04" db="EMBL/GenBank/DDBJ databases">
        <title>Chromosome-level genome assembly of a cyprinid fish Onychostoma macrolepis by integration of Nanopore Sequencing, Bionano and Hi-C technology.</title>
        <authorList>
            <person name="Wang D."/>
        </authorList>
    </citation>
    <scope>NUCLEOTIDE SEQUENCE [LARGE SCALE GENOMIC DNA]</scope>
    <source>
        <strain evidence="2">SWU-2019</strain>
        <tissue evidence="2">Muscle</tissue>
    </source>
</reference>
<feature type="region of interest" description="Disordered" evidence="1">
    <location>
        <begin position="26"/>
        <end position="50"/>
    </location>
</feature>
<comment type="caution">
    <text evidence="2">The sequence shown here is derived from an EMBL/GenBank/DDBJ whole genome shotgun (WGS) entry which is preliminary data.</text>
</comment>
<protein>
    <recommendedName>
        <fullName evidence="4">Reverse transcriptase</fullName>
    </recommendedName>
</protein>
<accession>A0A7J6CWR7</accession>
<feature type="compositionally biased region" description="Basic and acidic residues" evidence="1">
    <location>
        <begin position="33"/>
        <end position="44"/>
    </location>
</feature>
<feature type="compositionally biased region" description="Basic and acidic residues" evidence="1">
    <location>
        <begin position="89"/>
        <end position="101"/>
    </location>
</feature>
<evidence type="ECO:0008006" key="4">
    <source>
        <dbReference type="Google" id="ProtNLM"/>
    </source>
</evidence>
<evidence type="ECO:0000313" key="3">
    <source>
        <dbReference type="Proteomes" id="UP000579812"/>
    </source>
</evidence>